<dbReference type="AlphaFoldDB" id="A0A9X1Z198"/>
<dbReference type="EMBL" id="JALQCW010000108">
    <property type="protein sequence ID" value="MCK9802083.1"/>
    <property type="molecule type" value="Genomic_DNA"/>
</dbReference>
<dbReference type="Pfam" id="PF10934">
    <property type="entry name" value="Sheath_initiator"/>
    <property type="match status" value="1"/>
</dbReference>
<evidence type="ECO:0000313" key="1">
    <source>
        <dbReference type="EMBL" id="MCK9802083.1"/>
    </source>
</evidence>
<accession>A0A9X1Z198</accession>
<dbReference type="RefSeq" id="WP_268267187.1">
    <property type="nucleotide sequence ID" value="NZ_JALQCW010000108.1"/>
</dbReference>
<evidence type="ECO:0008006" key="3">
    <source>
        <dbReference type="Google" id="ProtNLM"/>
    </source>
</evidence>
<proteinExistence type="predicted"/>
<reference evidence="1 2" key="1">
    <citation type="journal article" date="2022" name="Int. J. Syst. Evol. Microbiol.">
        <title>Pseudomonas aegrilactucae sp. nov. and Pseudomonas morbosilactucae sp. nov., pathogens causing bacterial rot of lettuce in Japan.</title>
        <authorList>
            <person name="Sawada H."/>
            <person name="Fujikawa T."/>
            <person name="Satou M."/>
        </authorList>
    </citation>
    <scope>NUCLEOTIDE SEQUENCE [LARGE SCALE GENOMIC DNA]</scope>
    <source>
        <strain evidence="1 2">MAFF 302030</strain>
    </source>
</reference>
<comment type="caution">
    <text evidence="1">The sequence shown here is derived from an EMBL/GenBank/DDBJ whole genome shotgun (WGS) entry which is preliminary data.</text>
</comment>
<dbReference type="InterPro" id="IPR020288">
    <property type="entry name" value="Sheath_initiator"/>
</dbReference>
<protein>
    <recommendedName>
        <fullName evidence="3">DUF2634 domain-containing protein</fullName>
    </recommendedName>
</protein>
<organism evidence="1 2">
    <name type="scientific">Pseudomonas morbosilactucae</name>
    <dbReference type="NCBI Taxonomy" id="2938197"/>
    <lineage>
        <taxon>Bacteria</taxon>
        <taxon>Pseudomonadati</taxon>
        <taxon>Pseudomonadota</taxon>
        <taxon>Gammaproteobacteria</taxon>
        <taxon>Pseudomonadales</taxon>
        <taxon>Pseudomonadaceae</taxon>
        <taxon>Pseudomonas</taxon>
    </lineage>
</organism>
<reference evidence="1 2" key="2">
    <citation type="journal article" date="2023" name="Plant Pathol.">
        <title>Dismantling and reorganizing Pseudomonas marginalis sensu#lato.</title>
        <authorList>
            <person name="Sawada H."/>
            <person name="Fujikawa T."/>
            <person name="Satou M."/>
        </authorList>
    </citation>
    <scope>NUCLEOTIDE SEQUENCE [LARGE SCALE GENOMIC DNA]</scope>
    <source>
        <strain evidence="1 2">MAFF 302030</strain>
    </source>
</reference>
<dbReference type="Proteomes" id="UP001155059">
    <property type="component" value="Unassembled WGS sequence"/>
</dbReference>
<name>A0A9X1Z198_9PSED</name>
<gene>
    <name evidence="1" type="ORF">M1B34_31600</name>
</gene>
<evidence type="ECO:0000313" key="2">
    <source>
        <dbReference type="Proteomes" id="UP001155059"/>
    </source>
</evidence>
<sequence>MTVRRLDDETGDIVTQGQQFITGQSEVAQTVLTRLRLFLGEYFRDITDGTPWYEQILGKFTSLSTAEAALRARIANTPGVIRLASFSADFNINNRAYSVTAGILTEFGLEEVTLNG</sequence>